<evidence type="ECO:0000313" key="2">
    <source>
        <dbReference type="EMBL" id="MXQ54708.1"/>
    </source>
</evidence>
<dbReference type="EMBL" id="WUUL01000009">
    <property type="protein sequence ID" value="MXQ54708.1"/>
    <property type="molecule type" value="Genomic_DNA"/>
</dbReference>
<protein>
    <submittedName>
        <fullName evidence="2">Uncharacterized protein</fullName>
    </submittedName>
</protein>
<feature type="signal peptide" evidence="1">
    <location>
        <begin position="1"/>
        <end position="32"/>
    </location>
</feature>
<dbReference type="AlphaFoldDB" id="A0A6I4VVS3"/>
<gene>
    <name evidence="2" type="ORF">GSM42_13485</name>
</gene>
<sequence length="198" mass="22872">MTRKFFVKICPIIAFVFILALSFNMPTTNASASTLPQNLKIDSVDGQTYNAQKHKKIVAFIIYRNAVQGKHILGFSTFEKYNAYKQQNLATQNADAKAAAYSYFYEHTSFDNRGLGASIRLQVGYNFYYVGDNWNDRISSTNIHPSSSITIYQHWHYEGYHYTFVNNGGNYWFRNFTDYKMPNGHSWNDQISSVKSGW</sequence>
<keyword evidence="3" id="KW-1185">Reference proteome</keyword>
<evidence type="ECO:0000313" key="3">
    <source>
        <dbReference type="Proteomes" id="UP000430692"/>
    </source>
</evidence>
<keyword evidence="1" id="KW-0732">Signal</keyword>
<reference evidence="2 3" key="1">
    <citation type="submission" date="2019-12" db="EMBL/GenBank/DDBJ databases">
        <title>Whole-genome analyses of novel actinobacteria.</title>
        <authorList>
            <person name="Sahin N."/>
            <person name="Saygin H."/>
        </authorList>
    </citation>
    <scope>NUCLEOTIDE SEQUENCE [LARGE SCALE GENOMIC DNA]</scope>
    <source>
        <strain evidence="2 3">KC615</strain>
    </source>
</reference>
<comment type="caution">
    <text evidence="2">The sequence shown here is derived from an EMBL/GenBank/DDBJ whole genome shotgun (WGS) entry which is preliminary data.</text>
</comment>
<organism evidence="2 3">
    <name type="scientific">Shimazuella alba</name>
    <dbReference type="NCBI Taxonomy" id="2690964"/>
    <lineage>
        <taxon>Bacteria</taxon>
        <taxon>Bacillati</taxon>
        <taxon>Bacillota</taxon>
        <taxon>Bacilli</taxon>
        <taxon>Bacillales</taxon>
        <taxon>Thermoactinomycetaceae</taxon>
        <taxon>Shimazuella</taxon>
    </lineage>
</organism>
<feature type="chain" id="PRO_5026305923" evidence="1">
    <location>
        <begin position="33"/>
        <end position="198"/>
    </location>
</feature>
<evidence type="ECO:0000256" key="1">
    <source>
        <dbReference type="SAM" id="SignalP"/>
    </source>
</evidence>
<dbReference type="Proteomes" id="UP000430692">
    <property type="component" value="Unassembled WGS sequence"/>
</dbReference>
<dbReference type="Gene3D" id="2.60.20.10">
    <property type="entry name" value="Crystallins"/>
    <property type="match status" value="1"/>
</dbReference>
<dbReference type="RefSeq" id="WP_160802062.1">
    <property type="nucleotide sequence ID" value="NZ_WUUL01000009.1"/>
</dbReference>
<proteinExistence type="predicted"/>
<accession>A0A6I4VVS3</accession>
<name>A0A6I4VVS3_9BACL</name>